<keyword evidence="1" id="KW-0233">DNA recombination</keyword>
<dbReference type="RefSeq" id="WP_381031842.1">
    <property type="nucleotide sequence ID" value="NZ_JBHSNY010000029.1"/>
</dbReference>
<name>A0ABW0V522_9ACTN</name>
<evidence type="ECO:0000313" key="2">
    <source>
        <dbReference type="EMBL" id="MFC5639656.1"/>
    </source>
</evidence>
<dbReference type="SUPFAM" id="SSF100939">
    <property type="entry name" value="SPOC domain-like"/>
    <property type="match status" value="1"/>
</dbReference>
<dbReference type="Proteomes" id="UP001596154">
    <property type="component" value="Unassembled WGS sequence"/>
</dbReference>
<protein>
    <recommendedName>
        <fullName evidence="4">Ku protein</fullName>
    </recommendedName>
</protein>
<evidence type="ECO:0000313" key="3">
    <source>
        <dbReference type="Proteomes" id="UP001596154"/>
    </source>
</evidence>
<accession>A0ABW0V522</accession>
<dbReference type="InterPro" id="IPR009187">
    <property type="entry name" value="Prok_Ku"/>
</dbReference>
<evidence type="ECO:0000256" key="1">
    <source>
        <dbReference type="ARBA" id="ARBA00023172"/>
    </source>
</evidence>
<comment type="caution">
    <text evidence="2">The sequence shown here is derived from an EMBL/GenBank/DDBJ whole genome shotgun (WGS) entry which is preliminary data.</text>
</comment>
<dbReference type="PANTHER" id="PTHR41251:SF1">
    <property type="entry name" value="NON-HOMOLOGOUS END JOINING PROTEIN KU"/>
    <property type="match status" value="1"/>
</dbReference>
<dbReference type="InterPro" id="IPR016194">
    <property type="entry name" value="SPOC-like_C_dom_sf"/>
</dbReference>
<evidence type="ECO:0008006" key="4">
    <source>
        <dbReference type="Google" id="ProtNLM"/>
    </source>
</evidence>
<reference evidence="3" key="1">
    <citation type="journal article" date="2019" name="Int. J. Syst. Evol. Microbiol.">
        <title>The Global Catalogue of Microorganisms (GCM) 10K type strain sequencing project: providing services to taxonomists for standard genome sequencing and annotation.</title>
        <authorList>
            <consortium name="The Broad Institute Genomics Platform"/>
            <consortium name="The Broad Institute Genome Sequencing Center for Infectious Disease"/>
            <person name="Wu L."/>
            <person name="Ma J."/>
        </authorList>
    </citation>
    <scope>NUCLEOTIDE SEQUENCE [LARGE SCALE GENOMIC DNA]</scope>
    <source>
        <strain evidence="3">CGMCC 4.7248</strain>
    </source>
</reference>
<dbReference type="EMBL" id="JBHSNY010000029">
    <property type="protein sequence ID" value="MFC5639656.1"/>
    <property type="molecule type" value="Genomic_DNA"/>
</dbReference>
<gene>
    <name evidence="2" type="ORF">ACFPZJ_39325</name>
</gene>
<proteinExistence type="predicted"/>
<dbReference type="PANTHER" id="PTHR41251">
    <property type="entry name" value="NON-HOMOLOGOUS END JOINING PROTEIN KU"/>
    <property type="match status" value="1"/>
</dbReference>
<keyword evidence="3" id="KW-1185">Reference proteome</keyword>
<sequence length="53" mass="5931">MPASVWNGAISFGLVSVPIAVQAATEDHSVRFRRIHLADNGRVRNRYLRDRGP</sequence>
<organism evidence="2 3">
    <name type="scientific">Streptomyces bullii</name>
    <dbReference type="NCBI Taxonomy" id="349910"/>
    <lineage>
        <taxon>Bacteria</taxon>
        <taxon>Bacillati</taxon>
        <taxon>Actinomycetota</taxon>
        <taxon>Actinomycetes</taxon>
        <taxon>Kitasatosporales</taxon>
        <taxon>Streptomycetaceae</taxon>
        <taxon>Streptomyces</taxon>
    </lineage>
</organism>